<dbReference type="PROSITE" id="PS50949">
    <property type="entry name" value="HTH_GNTR"/>
    <property type="match status" value="1"/>
</dbReference>
<gene>
    <name evidence="5" type="ORF">H9661_13695</name>
</gene>
<reference evidence="5 6" key="1">
    <citation type="submission" date="2020-08" db="EMBL/GenBank/DDBJ databases">
        <title>A Genomic Blueprint of the Chicken Gut Microbiome.</title>
        <authorList>
            <person name="Gilroy R."/>
            <person name="Ravi A."/>
            <person name="Getino M."/>
            <person name="Pursley I."/>
            <person name="Horton D.L."/>
            <person name="Alikhan N.-F."/>
            <person name="Baker D."/>
            <person name="Gharbi K."/>
            <person name="Hall N."/>
            <person name="Watson M."/>
            <person name="Adriaenssens E.M."/>
            <person name="Foster-Nyarko E."/>
            <person name="Jarju S."/>
            <person name="Secka A."/>
            <person name="Antonio M."/>
            <person name="Oren A."/>
            <person name="Chaudhuri R."/>
            <person name="La Ragione R.M."/>
            <person name="Hildebrand F."/>
            <person name="Pallen M.J."/>
        </authorList>
    </citation>
    <scope>NUCLEOTIDE SEQUENCE [LARGE SCALE GENOMIC DNA]</scope>
    <source>
        <strain evidence="5 6">Sa3CVN1</strain>
    </source>
</reference>
<comment type="caution">
    <text evidence="5">The sequence shown here is derived from an EMBL/GenBank/DDBJ whole genome shotgun (WGS) entry which is preliminary data.</text>
</comment>
<dbReference type="SUPFAM" id="SSF46785">
    <property type="entry name" value="Winged helix' DNA-binding domain"/>
    <property type="match status" value="1"/>
</dbReference>
<evidence type="ECO:0000256" key="1">
    <source>
        <dbReference type="ARBA" id="ARBA00023015"/>
    </source>
</evidence>
<dbReference type="Gene3D" id="1.10.10.10">
    <property type="entry name" value="Winged helix-like DNA-binding domain superfamily/Winged helix DNA-binding domain"/>
    <property type="match status" value="1"/>
</dbReference>
<dbReference type="InterPro" id="IPR036390">
    <property type="entry name" value="WH_DNA-bd_sf"/>
</dbReference>
<accession>A0ABR8PW97</accession>
<dbReference type="PANTHER" id="PTHR38445">
    <property type="entry name" value="HTH-TYPE TRANSCRIPTIONAL REPRESSOR YTRA"/>
    <property type="match status" value="1"/>
</dbReference>
<proteinExistence type="predicted"/>
<dbReference type="SMART" id="SM00345">
    <property type="entry name" value="HTH_GNTR"/>
    <property type="match status" value="1"/>
</dbReference>
<dbReference type="RefSeq" id="WP_143315369.1">
    <property type="nucleotide sequence ID" value="NZ_JACSRA010000023.1"/>
</dbReference>
<evidence type="ECO:0000259" key="4">
    <source>
        <dbReference type="PROSITE" id="PS50949"/>
    </source>
</evidence>
<evidence type="ECO:0000256" key="3">
    <source>
        <dbReference type="ARBA" id="ARBA00023163"/>
    </source>
</evidence>
<evidence type="ECO:0000313" key="5">
    <source>
        <dbReference type="EMBL" id="MBD7912412.1"/>
    </source>
</evidence>
<protein>
    <submittedName>
        <fullName evidence="5">GntR family transcriptional regulator</fullName>
    </submittedName>
</protein>
<dbReference type="Pfam" id="PF00392">
    <property type="entry name" value="GntR"/>
    <property type="match status" value="1"/>
</dbReference>
<dbReference type="PANTHER" id="PTHR38445:SF9">
    <property type="entry name" value="HTH-TYPE TRANSCRIPTIONAL REPRESSOR YTRA"/>
    <property type="match status" value="1"/>
</dbReference>
<evidence type="ECO:0000313" key="6">
    <source>
        <dbReference type="Proteomes" id="UP000627781"/>
    </source>
</evidence>
<sequence>MIQINSRSVIPIYEQIKLKIKELILKDALREGDKLPSVRELAYIMSVNPNTISKSYLSLERDGLIETIIGKGTFVKLGANSILKVQSKKILELDIAKLLSNAKRLNLTLAEIVKMETEIFENIQEEENGRN</sequence>
<keyword evidence="6" id="KW-1185">Reference proteome</keyword>
<keyword evidence="1" id="KW-0805">Transcription regulation</keyword>
<keyword evidence="3" id="KW-0804">Transcription</keyword>
<organism evidence="5 6">
    <name type="scientific">Clostridium cibarium</name>
    <dbReference type="NCBI Taxonomy" id="2762247"/>
    <lineage>
        <taxon>Bacteria</taxon>
        <taxon>Bacillati</taxon>
        <taxon>Bacillota</taxon>
        <taxon>Clostridia</taxon>
        <taxon>Eubacteriales</taxon>
        <taxon>Clostridiaceae</taxon>
        <taxon>Clostridium</taxon>
    </lineage>
</organism>
<dbReference type="InterPro" id="IPR036388">
    <property type="entry name" value="WH-like_DNA-bd_sf"/>
</dbReference>
<keyword evidence="2" id="KW-0238">DNA-binding</keyword>
<dbReference type="EMBL" id="JACSRA010000023">
    <property type="protein sequence ID" value="MBD7912412.1"/>
    <property type="molecule type" value="Genomic_DNA"/>
</dbReference>
<dbReference type="CDD" id="cd07377">
    <property type="entry name" value="WHTH_GntR"/>
    <property type="match status" value="1"/>
</dbReference>
<dbReference type="InterPro" id="IPR000524">
    <property type="entry name" value="Tscrpt_reg_HTH_GntR"/>
</dbReference>
<dbReference type="Proteomes" id="UP000627781">
    <property type="component" value="Unassembled WGS sequence"/>
</dbReference>
<evidence type="ECO:0000256" key="2">
    <source>
        <dbReference type="ARBA" id="ARBA00023125"/>
    </source>
</evidence>
<feature type="domain" description="HTH gntR-type" evidence="4">
    <location>
        <begin position="10"/>
        <end position="78"/>
    </location>
</feature>
<name>A0ABR8PW97_9CLOT</name>